<dbReference type="Proteomes" id="UP000466848">
    <property type="component" value="Chromosome"/>
</dbReference>
<feature type="chain" id="PRO_5039459973" evidence="2">
    <location>
        <begin position="23"/>
        <end position="283"/>
    </location>
</feature>
<dbReference type="KEGG" id="abut:Ami103574_05825"/>
<name>A0A858BUV2_9FIRM</name>
<dbReference type="Pfam" id="PF00497">
    <property type="entry name" value="SBP_bac_3"/>
    <property type="match status" value="1"/>
</dbReference>
<sequence>MKRNWKRLLIFSAVLCLMLSLAACGPKEDGADQATDNQRKVLRVGMECAYAPFNWTQPDDTNGAVPIVGTKDYANGYDILYASKVAEAMGYELEVYRIEWDGLIPALQTDKIDAVIAGMCMTDARRESVDFSDIYYQADMVPLTMKSSKYAEASSLEDLAGATATSQLNTVWYDILDQIPKANLTPGIDTVPGVIVSLTSGKSEIVTVDMPTALAAVAANPDIKILNLDKGNFVVDKGNVDMGIAVKKGNRQLLEAINGVVKTISSEDREAMMEEAIEIQPLS</sequence>
<evidence type="ECO:0000313" key="4">
    <source>
        <dbReference type="EMBL" id="QIB68868.1"/>
    </source>
</evidence>
<feature type="domain" description="Solute-binding protein family 3/N-terminal" evidence="3">
    <location>
        <begin position="41"/>
        <end position="276"/>
    </location>
</feature>
<dbReference type="SUPFAM" id="SSF53850">
    <property type="entry name" value="Periplasmic binding protein-like II"/>
    <property type="match status" value="1"/>
</dbReference>
<dbReference type="RefSeq" id="WP_163065731.1">
    <property type="nucleotide sequence ID" value="NZ_CP048649.1"/>
</dbReference>
<evidence type="ECO:0000259" key="3">
    <source>
        <dbReference type="SMART" id="SM00062"/>
    </source>
</evidence>
<dbReference type="PROSITE" id="PS51257">
    <property type="entry name" value="PROKAR_LIPOPROTEIN"/>
    <property type="match status" value="1"/>
</dbReference>
<accession>A0A858BUV2</accession>
<evidence type="ECO:0000313" key="5">
    <source>
        <dbReference type="Proteomes" id="UP000466848"/>
    </source>
</evidence>
<organism evidence="4 5">
    <name type="scientific">Aminipila butyrica</name>
    <dbReference type="NCBI Taxonomy" id="433296"/>
    <lineage>
        <taxon>Bacteria</taxon>
        <taxon>Bacillati</taxon>
        <taxon>Bacillota</taxon>
        <taxon>Clostridia</taxon>
        <taxon>Peptostreptococcales</taxon>
        <taxon>Anaerovoracaceae</taxon>
        <taxon>Aminipila</taxon>
    </lineage>
</organism>
<dbReference type="Gene3D" id="3.40.190.10">
    <property type="entry name" value="Periplasmic binding protein-like II"/>
    <property type="match status" value="2"/>
</dbReference>
<gene>
    <name evidence="4" type="ORF">Ami103574_05825</name>
</gene>
<reference evidence="4 5" key="1">
    <citation type="submission" date="2020-02" db="EMBL/GenBank/DDBJ databases">
        <authorList>
            <person name="Kim Y.B."/>
            <person name="Roh S.W."/>
        </authorList>
    </citation>
    <scope>NUCLEOTIDE SEQUENCE [LARGE SCALE GENOMIC DNA]</scope>
    <source>
        <strain evidence="4 5">DSM 103574</strain>
    </source>
</reference>
<keyword evidence="1 2" id="KW-0732">Signal</keyword>
<dbReference type="PANTHER" id="PTHR35936:SF17">
    <property type="entry name" value="ARGININE-BINDING EXTRACELLULAR PROTEIN ARTP"/>
    <property type="match status" value="1"/>
</dbReference>
<keyword evidence="5" id="KW-1185">Reference proteome</keyword>
<evidence type="ECO:0000256" key="2">
    <source>
        <dbReference type="SAM" id="SignalP"/>
    </source>
</evidence>
<dbReference type="InterPro" id="IPR001638">
    <property type="entry name" value="Solute-binding_3/MltF_N"/>
</dbReference>
<feature type="signal peptide" evidence="2">
    <location>
        <begin position="1"/>
        <end position="22"/>
    </location>
</feature>
<dbReference type="EMBL" id="CP048649">
    <property type="protein sequence ID" value="QIB68868.1"/>
    <property type="molecule type" value="Genomic_DNA"/>
</dbReference>
<evidence type="ECO:0000256" key="1">
    <source>
        <dbReference type="ARBA" id="ARBA00022729"/>
    </source>
</evidence>
<dbReference type="AlphaFoldDB" id="A0A858BUV2"/>
<proteinExistence type="predicted"/>
<protein>
    <submittedName>
        <fullName evidence="4">Transporter substrate-binding domain-containing protein</fullName>
    </submittedName>
</protein>
<dbReference type="PANTHER" id="PTHR35936">
    <property type="entry name" value="MEMBRANE-BOUND LYTIC MUREIN TRANSGLYCOSYLASE F"/>
    <property type="match status" value="1"/>
</dbReference>
<dbReference type="SMART" id="SM00062">
    <property type="entry name" value="PBPb"/>
    <property type="match status" value="1"/>
</dbReference>